<evidence type="ECO:0000256" key="1">
    <source>
        <dbReference type="ARBA" id="ARBA00022679"/>
    </source>
</evidence>
<dbReference type="Pfam" id="PF00583">
    <property type="entry name" value="Acetyltransf_1"/>
    <property type="match status" value="1"/>
</dbReference>
<feature type="domain" description="N-acetyltransferase" evidence="3">
    <location>
        <begin position="9"/>
        <end position="171"/>
    </location>
</feature>
<name>A0A1I3Y1W4_9HYPH</name>
<dbReference type="OrthoDB" id="336415at2"/>
<dbReference type="Gene3D" id="3.40.630.30">
    <property type="match status" value="1"/>
</dbReference>
<dbReference type="AlphaFoldDB" id="A0A1I3Y1W4"/>
<dbReference type="EMBL" id="FOSL01000004">
    <property type="protein sequence ID" value="SFK25246.1"/>
    <property type="molecule type" value="Genomic_DNA"/>
</dbReference>
<dbReference type="InterPro" id="IPR050832">
    <property type="entry name" value="Bact_Acetyltransf"/>
</dbReference>
<dbReference type="PANTHER" id="PTHR43877">
    <property type="entry name" value="AMINOALKYLPHOSPHONATE N-ACETYLTRANSFERASE-RELATED-RELATED"/>
    <property type="match status" value="1"/>
</dbReference>
<evidence type="ECO:0000313" key="4">
    <source>
        <dbReference type="EMBL" id="SFK25246.1"/>
    </source>
</evidence>
<evidence type="ECO:0000259" key="3">
    <source>
        <dbReference type="PROSITE" id="PS51186"/>
    </source>
</evidence>
<dbReference type="RefSeq" id="WP_149759785.1">
    <property type="nucleotide sequence ID" value="NZ_BSPE01000007.1"/>
</dbReference>
<reference evidence="4 5" key="1">
    <citation type="submission" date="2016-10" db="EMBL/GenBank/DDBJ databases">
        <authorList>
            <person name="Varghese N."/>
            <person name="Submissions S."/>
        </authorList>
    </citation>
    <scope>NUCLEOTIDE SEQUENCE [LARGE SCALE GENOMIC DNA]</scope>
    <source>
        <strain evidence="4 5">DSM 21822</strain>
    </source>
</reference>
<keyword evidence="5" id="KW-1185">Reference proteome</keyword>
<evidence type="ECO:0000256" key="2">
    <source>
        <dbReference type="ARBA" id="ARBA00023315"/>
    </source>
</evidence>
<protein>
    <submittedName>
        <fullName evidence="4">Protein N-acetyltransferase, RimJ/RimL family</fullName>
    </submittedName>
</protein>
<keyword evidence="2" id="KW-0012">Acyltransferase</keyword>
<dbReference type="CDD" id="cd04301">
    <property type="entry name" value="NAT_SF"/>
    <property type="match status" value="1"/>
</dbReference>
<dbReference type="GO" id="GO:0016747">
    <property type="term" value="F:acyltransferase activity, transferring groups other than amino-acyl groups"/>
    <property type="evidence" value="ECO:0007669"/>
    <property type="project" value="InterPro"/>
</dbReference>
<organism evidence="4 5">
    <name type="scientific">Neomesorhizobium albiziae</name>
    <dbReference type="NCBI Taxonomy" id="335020"/>
    <lineage>
        <taxon>Bacteria</taxon>
        <taxon>Pseudomonadati</taxon>
        <taxon>Pseudomonadota</taxon>
        <taxon>Alphaproteobacteria</taxon>
        <taxon>Hyphomicrobiales</taxon>
        <taxon>Phyllobacteriaceae</taxon>
        <taxon>Neomesorhizobium</taxon>
    </lineage>
</organism>
<evidence type="ECO:0000313" key="5">
    <source>
        <dbReference type="Proteomes" id="UP000323300"/>
    </source>
</evidence>
<accession>A0A1I3Y1W4</accession>
<dbReference type="SUPFAM" id="SSF55729">
    <property type="entry name" value="Acyl-CoA N-acyltransferases (Nat)"/>
    <property type="match status" value="1"/>
</dbReference>
<dbReference type="Proteomes" id="UP000323300">
    <property type="component" value="Unassembled WGS sequence"/>
</dbReference>
<dbReference type="PANTHER" id="PTHR43877:SF1">
    <property type="entry name" value="ACETYLTRANSFERASE"/>
    <property type="match status" value="1"/>
</dbReference>
<dbReference type="InterPro" id="IPR000182">
    <property type="entry name" value="GNAT_dom"/>
</dbReference>
<proteinExistence type="predicted"/>
<sequence length="176" mass="19313">MTSDAGAQVEIRRLTEADADAFRVLRLAGLRETPEAFGSSYEEEAARSREHFAARAAPPAPSATFGAFVGGRLVGIAGLAVSDRLKERHKGYMWGVFVRAEFRGQGLGRQLVRQVIDTAAGRVRILQCSVVIAQEATRRMYHAMGFVPYGLERKALCVDGVFHDEELLAIDFEGRS</sequence>
<dbReference type="PROSITE" id="PS51186">
    <property type="entry name" value="GNAT"/>
    <property type="match status" value="1"/>
</dbReference>
<dbReference type="InterPro" id="IPR016181">
    <property type="entry name" value="Acyl_CoA_acyltransferase"/>
</dbReference>
<keyword evidence="1 4" id="KW-0808">Transferase</keyword>
<gene>
    <name evidence="4" type="ORF">SAMN04488498_10495</name>
</gene>